<dbReference type="CDD" id="cd09280">
    <property type="entry name" value="RNase_HI_eukaryote_like"/>
    <property type="match status" value="1"/>
</dbReference>
<comment type="similarity">
    <text evidence="3">Belongs to the RNase H family.</text>
</comment>
<evidence type="ECO:0000256" key="6">
    <source>
        <dbReference type="ARBA" id="ARBA00022723"/>
    </source>
</evidence>
<evidence type="ECO:0000256" key="4">
    <source>
        <dbReference type="ARBA" id="ARBA00012180"/>
    </source>
</evidence>
<reference evidence="12" key="1">
    <citation type="submission" date="2012-04" db="EMBL/GenBank/DDBJ databases">
        <title>The Genome Sequence of Loa loa.</title>
        <authorList>
            <consortium name="The Broad Institute Genome Sequencing Platform"/>
            <consortium name="Broad Institute Genome Sequencing Center for Infectious Disease"/>
            <person name="Nutman T.B."/>
            <person name="Fink D.L."/>
            <person name="Russ C."/>
            <person name="Young S."/>
            <person name="Zeng Q."/>
            <person name="Gargeya S."/>
            <person name="Alvarado L."/>
            <person name="Berlin A."/>
            <person name="Chapman S.B."/>
            <person name="Chen Z."/>
            <person name="Freedman E."/>
            <person name="Gellesch M."/>
            <person name="Goldberg J."/>
            <person name="Griggs A."/>
            <person name="Gujja S."/>
            <person name="Heilman E.R."/>
            <person name="Heiman D."/>
            <person name="Howarth C."/>
            <person name="Mehta T."/>
            <person name="Neiman D."/>
            <person name="Pearson M."/>
            <person name="Roberts A."/>
            <person name="Saif S."/>
            <person name="Shea T."/>
            <person name="Shenoy N."/>
            <person name="Sisk P."/>
            <person name="Stolte C."/>
            <person name="Sykes S."/>
            <person name="White J."/>
            <person name="Yandava C."/>
            <person name="Haas B."/>
            <person name="Henn M.R."/>
            <person name="Nusbaum C."/>
            <person name="Birren B."/>
        </authorList>
    </citation>
    <scope>NUCLEOTIDE SEQUENCE [LARGE SCALE GENOMIC DNA]</scope>
</reference>
<organism evidence="12 13">
    <name type="scientific">Loa loa</name>
    <name type="common">Eye worm</name>
    <name type="synonym">Filaria loa</name>
    <dbReference type="NCBI Taxonomy" id="7209"/>
    <lineage>
        <taxon>Eukaryota</taxon>
        <taxon>Metazoa</taxon>
        <taxon>Ecdysozoa</taxon>
        <taxon>Nematoda</taxon>
        <taxon>Chromadorea</taxon>
        <taxon>Rhabditida</taxon>
        <taxon>Spirurina</taxon>
        <taxon>Spiruromorpha</taxon>
        <taxon>Filarioidea</taxon>
        <taxon>Onchocercidae</taxon>
        <taxon>Loa</taxon>
    </lineage>
</organism>
<dbReference type="InterPro" id="IPR036397">
    <property type="entry name" value="RNaseH_sf"/>
</dbReference>
<dbReference type="GO" id="GO:0004523">
    <property type="term" value="F:RNA-DNA hybrid ribonuclease activity"/>
    <property type="evidence" value="ECO:0007669"/>
    <property type="project" value="UniProtKB-EC"/>
</dbReference>
<evidence type="ECO:0000256" key="2">
    <source>
        <dbReference type="ARBA" id="ARBA00001946"/>
    </source>
</evidence>
<keyword evidence="6" id="KW-0479">Metal-binding</keyword>
<dbReference type="GO" id="GO:0003676">
    <property type="term" value="F:nucleic acid binding"/>
    <property type="evidence" value="ECO:0007669"/>
    <property type="project" value="InterPro"/>
</dbReference>
<reference evidence="13" key="2">
    <citation type="submission" date="2016-11" db="UniProtKB">
        <authorList>
            <consortium name="WormBaseParasite"/>
        </authorList>
    </citation>
    <scope>IDENTIFICATION</scope>
</reference>
<evidence type="ECO:0000256" key="10">
    <source>
        <dbReference type="SAM" id="MobiDB-lite"/>
    </source>
</evidence>
<evidence type="ECO:0000256" key="8">
    <source>
        <dbReference type="ARBA" id="ARBA00022801"/>
    </source>
</evidence>
<dbReference type="FunFam" id="3.40.970.10:FF:000001">
    <property type="entry name" value="Ribonuclease H1"/>
    <property type="match status" value="1"/>
</dbReference>
<dbReference type="Gene3D" id="3.30.420.10">
    <property type="entry name" value="Ribonuclease H-like superfamily/Ribonuclease H"/>
    <property type="match status" value="1"/>
</dbReference>
<dbReference type="InterPro" id="IPR050092">
    <property type="entry name" value="RNase_H"/>
</dbReference>
<keyword evidence="9" id="KW-0460">Magnesium</keyword>
<evidence type="ECO:0000256" key="9">
    <source>
        <dbReference type="ARBA" id="ARBA00022842"/>
    </source>
</evidence>
<dbReference type="Pfam" id="PF01693">
    <property type="entry name" value="Cauli_VI"/>
    <property type="match status" value="1"/>
</dbReference>
<name>A0A1I7VQ15_LOALO</name>
<evidence type="ECO:0000256" key="5">
    <source>
        <dbReference type="ARBA" id="ARBA00022722"/>
    </source>
</evidence>
<dbReference type="AlphaFoldDB" id="A0A1I7VQ15"/>
<dbReference type="PIRSF" id="PIRSF036852">
    <property type="entry name" value="Ribonuclease_H1_euk"/>
    <property type="match status" value="1"/>
</dbReference>
<dbReference type="PANTHER" id="PTHR10642:SF26">
    <property type="entry name" value="RIBONUCLEASE H1"/>
    <property type="match status" value="1"/>
</dbReference>
<dbReference type="InterPro" id="IPR012337">
    <property type="entry name" value="RNaseH-like_sf"/>
</dbReference>
<proteinExistence type="inferred from homology"/>
<keyword evidence="8" id="KW-0378">Hydrolase</keyword>
<feature type="region of interest" description="Disordered" evidence="10">
    <location>
        <begin position="55"/>
        <end position="84"/>
    </location>
</feature>
<dbReference type="EC" id="3.1.26.4" evidence="4"/>
<evidence type="ECO:0000313" key="12">
    <source>
        <dbReference type="Proteomes" id="UP000095285"/>
    </source>
</evidence>
<dbReference type="WBParaSite" id="EN70_499">
    <property type="protein sequence ID" value="EN70_499"/>
    <property type="gene ID" value="EN70_499"/>
</dbReference>
<comment type="catalytic activity">
    <reaction evidence="1">
        <text>Endonucleolytic cleavage to 5'-phosphomonoester.</text>
        <dbReference type="EC" id="3.1.26.4"/>
    </reaction>
</comment>
<dbReference type="Proteomes" id="UP000095285">
    <property type="component" value="Unassembled WGS sequence"/>
</dbReference>
<dbReference type="InterPro" id="IPR011320">
    <property type="entry name" value="RNase_H1_N"/>
</dbReference>
<feature type="domain" description="RNase H type-1" evidence="11">
    <location>
        <begin position="89"/>
        <end position="236"/>
    </location>
</feature>
<comment type="cofactor">
    <cofactor evidence="2">
        <name>Mg(2+)</name>
        <dbReference type="ChEBI" id="CHEBI:18420"/>
    </cofactor>
</comment>
<dbReference type="SUPFAM" id="SSF53098">
    <property type="entry name" value="Ribonuclease H-like"/>
    <property type="match status" value="1"/>
</dbReference>
<dbReference type="GO" id="GO:0043137">
    <property type="term" value="P:DNA replication, removal of RNA primer"/>
    <property type="evidence" value="ECO:0007669"/>
    <property type="project" value="TreeGrafter"/>
</dbReference>
<dbReference type="InterPro" id="IPR037056">
    <property type="entry name" value="RNase_H1_N_sf"/>
</dbReference>
<dbReference type="STRING" id="7209.A0A1I7VQ15"/>
<dbReference type="InterPro" id="IPR017067">
    <property type="entry name" value="RNase_H1_euk"/>
</dbReference>
<dbReference type="PROSITE" id="PS50879">
    <property type="entry name" value="RNASE_H_1"/>
    <property type="match status" value="1"/>
</dbReference>
<evidence type="ECO:0000256" key="7">
    <source>
        <dbReference type="ARBA" id="ARBA00022759"/>
    </source>
</evidence>
<accession>A0A1I7VQ15</accession>
<dbReference type="PANTHER" id="PTHR10642">
    <property type="entry name" value="RIBONUCLEASE H1"/>
    <property type="match status" value="1"/>
</dbReference>
<evidence type="ECO:0000313" key="13">
    <source>
        <dbReference type="WBParaSite" id="EN70_499"/>
    </source>
</evidence>
<sequence>MKTGYYAVARGRCTGVYKTWPECERQVKGYRNARYKKFIKQSDALAFILQNNTTGHAGSGKSSQSGLRSTTESGKSPPSQLSSQEQNIWKGVPVVYTDGACSSNGRIGAAAGIGIYWGEHHVDNISEPLHNGPPTNNRAELTAVIRAVEVAIRRRYPQLIVRTDSNLLIQTMNSWIHDWRKNSWRTLNGTAVKNQDLIIQLSGLLENIDVRFEHVAAHVGIFGNEKADQLAREGAVRYRQTKS</sequence>
<protein>
    <recommendedName>
        <fullName evidence="4">ribonuclease H</fullName>
        <ecNumber evidence="4">3.1.26.4</ecNumber>
    </recommendedName>
</protein>
<evidence type="ECO:0000259" key="11">
    <source>
        <dbReference type="PROSITE" id="PS50879"/>
    </source>
</evidence>
<dbReference type="Gene3D" id="3.40.970.10">
    <property type="entry name" value="Ribonuclease H1, N-terminal domain"/>
    <property type="match status" value="1"/>
</dbReference>
<evidence type="ECO:0000256" key="3">
    <source>
        <dbReference type="ARBA" id="ARBA00005300"/>
    </source>
</evidence>
<dbReference type="Pfam" id="PF00075">
    <property type="entry name" value="RNase_H"/>
    <property type="match status" value="1"/>
</dbReference>
<dbReference type="SUPFAM" id="SSF55658">
    <property type="entry name" value="L9 N-domain-like"/>
    <property type="match status" value="1"/>
</dbReference>
<keyword evidence="7" id="KW-0255">Endonuclease</keyword>
<keyword evidence="12" id="KW-1185">Reference proteome</keyword>
<evidence type="ECO:0000256" key="1">
    <source>
        <dbReference type="ARBA" id="ARBA00000077"/>
    </source>
</evidence>
<dbReference type="GO" id="GO:0000287">
    <property type="term" value="F:magnesium ion binding"/>
    <property type="evidence" value="ECO:0007669"/>
    <property type="project" value="InterPro"/>
</dbReference>
<dbReference type="InterPro" id="IPR009027">
    <property type="entry name" value="Ribosomal_bL9/RNase_H1_N"/>
</dbReference>
<keyword evidence="5" id="KW-0540">Nuclease</keyword>
<dbReference type="InterPro" id="IPR002156">
    <property type="entry name" value="RNaseH_domain"/>
</dbReference>